<evidence type="ECO:0000256" key="4">
    <source>
        <dbReference type="ARBA" id="ARBA00022448"/>
    </source>
</evidence>
<dbReference type="InterPro" id="IPR013121">
    <property type="entry name" value="Fe_red_NAD-bd_6"/>
</dbReference>
<feature type="domain" description="FAD-binding FR-type" evidence="14">
    <location>
        <begin position="367"/>
        <end position="478"/>
    </location>
</feature>
<proteinExistence type="inferred from homology"/>
<evidence type="ECO:0000256" key="6">
    <source>
        <dbReference type="ARBA" id="ARBA00022692"/>
    </source>
</evidence>
<dbReference type="Gene3D" id="3.40.50.80">
    <property type="entry name" value="Nucleotide-binding domain of ferredoxin-NADP reductase (FNR) module"/>
    <property type="match status" value="2"/>
</dbReference>
<keyword evidence="11 13" id="KW-0472">Membrane</keyword>
<accession>A0A1Q5QBL3</accession>
<protein>
    <recommendedName>
        <fullName evidence="3">ferric-chelate reductase (NADPH)</fullName>
        <ecNumber evidence="3">1.16.1.9</ecNumber>
    </recommendedName>
</protein>
<dbReference type="SFLD" id="SFLDS00052">
    <property type="entry name" value="Ferric_Reductase_Domain"/>
    <property type="match status" value="1"/>
</dbReference>
<evidence type="ECO:0000313" key="15">
    <source>
        <dbReference type="EMBL" id="OKL63271.1"/>
    </source>
</evidence>
<evidence type="ECO:0000256" key="9">
    <source>
        <dbReference type="ARBA" id="ARBA00023002"/>
    </source>
</evidence>
<name>A0A1Q5QBL3_TALAT</name>
<dbReference type="EMBL" id="LFMY01000002">
    <property type="protein sequence ID" value="OKL63271.1"/>
    <property type="molecule type" value="Genomic_DNA"/>
</dbReference>
<comment type="caution">
    <text evidence="15">The sequence shown here is derived from an EMBL/GenBank/DDBJ whole genome shotgun (WGS) entry which is preliminary data.</text>
</comment>
<comment type="similarity">
    <text evidence="2">Belongs to the ferric reductase (FRE) family.</text>
</comment>
<dbReference type="Pfam" id="PF08022">
    <property type="entry name" value="FAD_binding_8"/>
    <property type="match status" value="1"/>
</dbReference>
<feature type="transmembrane region" description="Helical" evidence="13">
    <location>
        <begin position="281"/>
        <end position="304"/>
    </location>
</feature>
<dbReference type="STRING" id="1441469.A0A1Q5QBL3"/>
<dbReference type="SUPFAM" id="SSF63380">
    <property type="entry name" value="Riboflavin synthase domain-like"/>
    <property type="match status" value="1"/>
</dbReference>
<dbReference type="InterPro" id="IPR017927">
    <property type="entry name" value="FAD-bd_FR_type"/>
</dbReference>
<dbReference type="GO" id="GO:0015677">
    <property type="term" value="P:copper ion import"/>
    <property type="evidence" value="ECO:0007669"/>
    <property type="project" value="TreeGrafter"/>
</dbReference>
<dbReference type="GeneID" id="31001209"/>
<evidence type="ECO:0000256" key="13">
    <source>
        <dbReference type="SAM" id="Phobius"/>
    </source>
</evidence>
<reference evidence="15 16" key="1">
    <citation type="submission" date="2015-06" db="EMBL/GenBank/DDBJ databases">
        <title>Talaromyces atroroseus IBT 11181 draft genome.</title>
        <authorList>
            <person name="Rasmussen K.B."/>
            <person name="Rasmussen S."/>
            <person name="Petersen B."/>
            <person name="Sicheritz-Ponten T."/>
            <person name="Mortensen U.H."/>
            <person name="Thrane U."/>
        </authorList>
    </citation>
    <scope>NUCLEOTIDE SEQUENCE [LARGE SCALE GENOMIC DNA]</scope>
    <source>
        <strain evidence="15 16">IBT 11181</strain>
    </source>
</reference>
<evidence type="ECO:0000313" key="16">
    <source>
        <dbReference type="Proteomes" id="UP000214365"/>
    </source>
</evidence>
<dbReference type="GO" id="GO:0052851">
    <property type="term" value="F:ferric-chelate reductase (NADPH) activity"/>
    <property type="evidence" value="ECO:0007669"/>
    <property type="project" value="UniProtKB-EC"/>
</dbReference>
<dbReference type="Pfam" id="PF08030">
    <property type="entry name" value="NAD_binding_6"/>
    <property type="match status" value="1"/>
</dbReference>
<dbReference type="InterPro" id="IPR013130">
    <property type="entry name" value="Fe3_Rdtase_TM_dom"/>
</dbReference>
<dbReference type="Pfam" id="PF01794">
    <property type="entry name" value="Ferric_reduct"/>
    <property type="match status" value="1"/>
</dbReference>
<organism evidence="15 16">
    <name type="scientific">Talaromyces atroroseus</name>
    <dbReference type="NCBI Taxonomy" id="1441469"/>
    <lineage>
        <taxon>Eukaryota</taxon>
        <taxon>Fungi</taxon>
        <taxon>Dikarya</taxon>
        <taxon>Ascomycota</taxon>
        <taxon>Pezizomycotina</taxon>
        <taxon>Eurotiomycetes</taxon>
        <taxon>Eurotiomycetidae</taxon>
        <taxon>Eurotiales</taxon>
        <taxon>Trichocomaceae</taxon>
        <taxon>Talaromyces</taxon>
        <taxon>Talaromyces sect. Trachyspermi</taxon>
    </lineage>
</organism>
<dbReference type="InterPro" id="IPR039261">
    <property type="entry name" value="FNR_nucleotide-bd"/>
</dbReference>
<feature type="transmembrane region" description="Helical" evidence="13">
    <location>
        <begin position="341"/>
        <end position="363"/>
    </location>
</feature>
<dbReference type="PANTHER" id="PTHR32361:SF23">
    <property type="entry name" value="FERRIC-CHELATE REDUCTASE"/>
    <property type="match status" value="1"/>
</dbReference>
<evidence type="ECO:0000256" key="1">
    <source>
        <dbReference type="ARBA" id="ARBA00004651"/>
    </source>
</evidence>
<evidence type="ECO:0000256" key="2">
    <source>
        <dbReference type="ARBA" id="ARBA00006278"/>
    </source>
</evidence>
<evidence type="ECO:0000256" key="12">
    <source>
        <dbReference type="ARBA" id="ARBA00048483"/>
    </source>
</evidence>
<dbReference type="SUPFAM" id="SSF52343">
    <property type="entry name" value="Ferredoxin reductase-like, C-terminal NADP-linked domain"/>
    <property type="match status" value="1"/>
</dbReference>
<dbReference type="GO" id="GO:0006879">
    <property type="term" value="P:intracellular iron ion homeostasis"/>
    <property type="evidence" value="ECO:0007669"/>
    <property type="project" value="TreeGrafter"/>
</dbReference>
<gene>
    <name evidence="15" type="ORF">UA08_01454</name>
</gene>
<dbReference type="Proteomes" id="UP000214365">
    <property type="component" value="Unassembled WGS sequence"/>
</dbReference>
<dbReference type="GO" id="GO:0006826">
    <property type="term" value="P:iron ion transport"/>
    <property type="evidence" value="ECO:0007669"/>
    <property type="project" value="TreeGrafter"/>
</dbReference>
<evidence type="ECO:0000256" key="10">
    <source>
        <dbReference type="ARBA" id="ARBA00023065"/>
    </source>
</evidence>
<evidence type="ECO:0000256" key="7">
    <source>
        <dbReference type="ARBA" id="ARBA00022982"/>
    </source>
</evidence>
<keyword evidence="7" id="KW-0249">Electron transport</keyword>
<keyword evidence="9" id="KW-0560">Oxidoreductase</keyword>
<dbReference type="PROSITE" id="PS51384">
    <property type="entry name" value="FAD_FR"/>
    <property type="match status" value="1"/>
</dbReference>
<dbReference type="AlphaFoldDB" id="A0A1Q5QBL3"/>
<dbReference type="InterPro" id="IPR017938">
    <property type="entry name" value="Riboflavin_synthase-like_b-brl"/>
</dbReference>
<keyword evidence="5" id="KW-1003">Cell membrane</keyword>
<evidence type="ECO:0000259" key="14">
    <source>
        <dbReference type="PROSITE" id="PS51384"/>
    </source>
</evidence>
<feature type="transmembrane region" description="Helical" evidence="13">
    <location>
        <begin position="239"/>
        <end position="261"/>
    </location>
</feature>
<feature type="transmembrane region" description="Helical" evidence="13">
    <location>
        <begin position="46"/>
        <end position="67"/>
    </location>
</feature>
<keyword evidence="6 13" id="KW-0812">Transmembrane</keyword>
<dbReference type="SFLD" id="SFLDG01168">
    <property type="entry name" value="Ferric_reductase_subgroup_(FRE"/>
    <property type="match status" value="1"/>
</dbReference>
<dbReference type="EC" id="1.16.1.9" evidence="3"/>
<evidence type="ECO:0000256" key="11">
    <source>
        <dbReference type="ARBA" id="ARBA00023136"/>
    </source>
</evidence>
<dbReference type="InterPro" id="IPR051410">
    <property type="entry name" value="Ferric/Cupric_Reductase"/>
</dbReference>
<feature type="transmembrane region" description="Helical" evidence="13">
    <location>
        <begin position="485"/>
        <end position="505"/>
    </location>
</feature>
<keyword evidence="10" id="KW-0406">Ion transport</keyword>
<evidence type="ECO:0000256" key="3">
    <source>
        <dbReference type="ARBA" id="ARBA00012668"/>
    </source>
</evidence>
<keyword evidence="8 13" id="KW-1133">Transmembrane helix</keyword>
<sequence length="769" mass="87723">MVGNLFRPLVSLAKRINVPIIASITESEQAEMNEDPWNKSGKYAEAWVYFSIVLLFLTFVVRVYHLLSDRIRIAAYREYNAKSTSPYGNTLGTSDLELASAATDSSTRKFFPAKGPLPPSSREYTPSLVAPMSFVIAIFRWVFYRPIPTLTIGKMHFVFPSPSVVALVVVAFLFTALYCFIPKPLYFSSIDLGSPPLAIRAGMIALAMVPWIIALGTKPNFISIVSGISHERLNVIHRWLAYICLFLALVHTIPFYITPIWDGNTYYIYQKLFIPQGYHIYIYGNGFATLVPLIVLCLHSLSFLRQRAYEVFAYLHGPISAVFVGMLIWHCKNLLKSWDYMWATIALWFFSYCIRSFYLNWFVPLRLSWMIGEESSAVILPGNALKVTIPTQMRWRPGQFVYLRMPGISLLENHPFTIASLCSDDFPSNYGPEFRDLVLIIKPFNGFTKKLLEKAKRKGPYKIYRSLLDGPYGGMQRELAAFDDVVFFAGGSGITAIAIRVVWALRRPEMMGWFNEELRICREYAPAGSVFCSFYLTGSDKDKAYGTETVNEIVHGVPNKRNSAWIREAAGGDLQQEKELRRENEDDITPLPGAYLAGGASSSYYPVMAPARYDPYAPYAYAHAQAIPYGTPQSQNQGFNFGFDQNQVLEQQQQYNQLQYQQYIQQQLQQQQQQQNLTSSVPNNRNTLSRFAFLPRQKQDSWRTEYGRPNVSEMLKQQSKNWGRRTCVFVCGPPTMRVEIANTVARLQHLVIRDPTKDEIFLHAENYAV</sequence>
<comment type="subcellular location">
    <subcellularLocation>
        <location evidence="1">Cell membrane</location>
        <topology evidence="1">Multi-pass membrane protein</topology>
    </subcellularLocation>
</comment>
<comment type="catalytic activity">
    <reaction evidence="12">
        <text>2 a Fe(II)-siderophore + NADP(+) + H(+) = 2 a Fe(III)-siderophore + NADPH</text>
        <dbReference type="Rhea" id="RHEA:28795"/>
        <dbReference type="Rhea" id="RHEA-COMP:11342"/>
        <dbReference type="Rhea" id="RHEA-COMP:11344"/>
        <dbReference type="ChEBI" id="CHEBI:15378"/>
        <dbReference type="ChEBI" id="CHEBI:29033"/>
        <dbReference type="ChEBI" id="CHEBI:29034"/>
        <dbReference type="ChEBI" id="CHEBI:57783"/>
        <dbReference type="ChEBI" id="CHEBI:58349"/>
        <dbReference type="EC" id="1.16.1.9"/>
    </reaction>
</comment>
<feature type="transmembrane region" description="Helical" evidence="13">
    <location>
        <begin position="197"/>
        <end position="218"/>
    </location>
</feature>
<dbReference type="InterPro" id="IPR013112">
    <property type="entry name" value="FAD-bd_8"/>
</dbReference>
<feature type="transmembrane region" description="Helical" evidence="13">
    <location>
        <begin position="164"/>
        <end position="185"/>
    </location>
</feature>
<dbReference type="CDD" id="cd06186">
    <property type="entry name" value="NOX_Duox_like_FAD_NADP"/>
    <property type="match status" value="1"/>
</dbReference>
<keyword evidence="4" id="KW-0813">Transport</keyword>
<evidence type="ECO:0000256" key="8">
    <source>
        <dbReference type="ARBA" id="ARBA00022989"/>
    </source>
</evidence>
<dbReference type="PANTHER" id="PTHR32361">
    <property type="entry name" value="FERRIC/CUPRIC REDUCTASE TRANSMEMBRANE COMPONENT"/>
    <property type="match status" value="1"/>
</dbReference>
<evidence type="ECO:0000256" key="5">
    <source>
        <dbReference type="ARBA" id="ARBA00022475"/>
    </source>
</evidence>
<dbReference type="OrthoDB" id="167398at2759"/>
<dbReference type="RefSeq" id="XP_020123392.1">
    <property type="nucleotide sequence ID" value="XM_020261120.1"/>
</dbReference>
<dbReference type="GO" id="GO:0005886">
    <property type="term" value="C:plasma membrane"/>
    <property type="evidence" value="ECO:0007669"/>
    <property type="project" value="UniProtKB-SubCell"/>
</dbReference>
<feature type="transmembrane region" description="Helical" evidence="13">
    <location>
        <begin position="311"/>
        <end position="329"/>
    </location>
</feature>
<keyword evidence="16" id="KW-1185">Reference proteome</keyword>